<name>A0A972GSK1_9BACL</name>
<dbReference type="InterPro" id="IPR005532">
    <property type="entry name" value="SUMF_dom"/>
</dbReference>
<dbReference type="Proteomes" id="UP000641588">
    <property type="component" value="Unassembled WGS sequence"/>
</dbReference>
<gene>
    <name evidence="2" type="ORF">GC093_22490</name>
</gene>
<dbReference type="EMBL" id="WHOD01000087">
    <property type="protein sequence ID" value="NOU95967.1"/>
    <property type="molecule type" value="Genomic_DNA"/>
</dbReference>
<evidence type="ECO:0000313" key="2">
    <source>
        <dbReference type="EMBL" id="NOU95967.1"/>
    </source>
</evidence>
<dbReference type="AlphaFoldDB" id="A0A972GSK1"/>
<dbReference type="RefSeq" id="WP_171654193.1">
    <property type="nucleotide sequence ID" value="NZ_WHOD01000087.1"/>
</dbReference>
<protein>
    <submittedName>
        <fullName evidence="2">SUMF1/EgtB/PvdO family nonheme iron enzyme</fullName>
    </submittedName>
</protein>
<dbReference type="PANTHER" id="PTHR23150">
    <property type="entry name" value="SULFATASE MODIFYING FACTOR 1, 2"/>
    <property type="match status" value="1"/>
</dbReference>
<dbReference type="InterPro" id="IPR042095">
    <property type="entry name" value="SUMF_sf"/>
</dbReference>
<dbReference type="InterPro" id="IPR016187">
    <property type="entry name" value="CTDL_fold"/>
</dbReference>
<reference evidence="2" key="1">
    <citation type="submission" date="2019-10" db="EMBL/GenBank/DDBJ databases">
        <title>Description of Paenibacillus glebae sp. nov.</title>
        <authorList>
            <person name="Carlier A."/>
            <person name="Qi S."/>
        </authorList>
    </citation>
    <scope>NUCLEOTIDE SEQUENCE</scope>
    <source>
        <strain evidence="2">LMG 31456</strain>
    </source>
</reference>
<dbReference type="InterPro" id="IPR051043">
    <property type="entry name" value="Sulfatase_Mod_Factor_Kinase"/>
</dbReference>
<keyword evidence="3" id="KW-1185">Reference proteome</keyword>
<dbReference type="PANTHER" id="PTHR23150:SF19">
    <property type="entry name" value="FORMYLGLYCINE-GENERATING ENZYME"/>
    <property type="match status" value="1"/>
</dbReference>
<evidence type="ECO:0000313" key="3">
    <source>
        <dbReference type="Proteomes" id="UP000641588"/>
    </source>
</evidence>
<dbReference type="Gene3D" id="3.90.1580.10">
    <property type="entry name" value="paralog of FGE (formylglycine-generating enzyme)"/>
    <property type="match status" value="1"/>
</dbReference>
<dbReference type="SUPFAM" id="SSF56436">
    <property type="entry name" value="C-type lectin-like"/>
    <property type="match status" value="1"/>
</dbReference>
<feature type="domain" description="Sulfatase-modifying factor enzyme-like" evidence="1">
    <location>
        <begin position="45"/>
        <end position="324"/>
    </location>
</feature>
<organism evidence="2 3">
    <name type="scientific">Paenibacillus foliorum</name>
    <dbReference type="NCBI Taxonomy" id="2654974"/>
    <lineage>
        <taxon>Bacteria</taxon>
        <taxon>Bacillati</taxon>
        <taxon>Bacillota</taxon>
        <taxon>Bacilli</taxon>
        <taxon>Bacillales</taxon>
        <taxon>Paenibacillaceae</taxon>
        <taxon>Paenibacillus</taxon>
    </lineage>
</organism>
<comment type="caution">
    <text evidence="2">The sequence shown here is derived from an EMBL/GenBank/DDBJ whole genome shotgun (WGS) entry which is preliminary data.</text>
</comment>
<dbReference type="Pfam" id="PF03781">
    <property type="entry name" value="FGE-sulfatase"/>
    <property type="match status" value="1"/>
</dbReference>
<accession>A0A972GSK1</accession>
<evidence type="ECO:0000259" key="1">
    <source>
        <dbReference type="Pfam" id="PF03781"/>
    </source>
</evidence>
<dbReference type="GO" id="GO:0120147">
    <property type="term" value="F:formylglycine-generating oxidase activity"/>
    <property type="evidence" value="ECO:0007669"/>
    <property type="project" value="TreeGrafter"/>
</dbReference>
<sequence>MNESAKPSCCSSTSRSAAQSVKLDSIHVTDNAAPIGTHSPTPATDGMIYLSGGDFLMGTDDQEGFPQDGEGPVRTVSVSPFYIAPYSVTNSEFREFVQATGYKTEAEAFGWSFVFHLFVSSETAAQVKHVVQNTPWWWNVEGADWAHPEGPDSSIEDRLDHPVIHVSWNDASAYCRWSGKRLPTEAEWEYAARGGLVQKRYPWGDLLKPGSEHLCNIWQGKFPDKNNQSDGYAGTAPAHSFQPNGYGLYNVSGNVWEWCADWFNPTWHINGPRSNPQGPQKGLSRVMRGGSYLCHKSYCNRYRVAARSSNTPDSSAGNMGFRCAADALR</sequence>
<proteinExistence type="predicted"/>